<dbReference type="Pfam" id="PF24883">
    <property type="entry name" value="NPHP3_N"/>
    <property type="match status" value="1"/>
</dbReference>
<dbReference type="AlphaFoldDB" id="A0AAW0QJB0"/>
<name>A0AAW0QJB0_9PEZI</name>
<dbReference type="Proteomes" id="UP001392437">
    <property type="component" value="Unassembled WGS sequence"/>
</dbReference>
<protein>
    <recommendedName>
        <fullName evidence="3">Nephrocystin 3-like N-terminal domain-containing protein</fullName>
    </recommendedName>
</protein>
<dbReference type="InterPro" id="IPR027417">
    <property type="entry name" value="P-loop_NTPase"/>
</dbReference>
<evidence type="ECO:0000256" key="1">
    <source>
        <dbReference type="ARBA" id="ARBA00022737"/>
    </source>
</evidence>
<evidence type="ECO:0000313" key="4">
    <source>
        <dbReference type="EMBL" id="KAK8105333.1"/>
    </source>
</evidence>
<evidence type="ECO:0000256" key="2">
    <source>
        <dbReference type="SAM" id="MobiDB-lite"/>
    </source>
</evidence>
<organism evidence="4 5">
    <name type="scientific">Apiospora kogelbergensis</name>
    <dbReference type="NCBI Taxonomy" id="1337665"/>
    <lineage>
        <taxon>Eukaryota</taxon>
        <taxon>Fungi</taxon>
        <taxon>Dikarya</taxon>
        <taxon>Ascomycota</taxon>
        <taxon>Pezizomycotina</taxon>
        <taxon>Sordariomycetes</taxon>
        <taxon>Xylariomycetidae</taxon>
        <taxon>Amphisphaeriales</taxon>
        <taxon>Apiosporaceae</taxon>
        <taxon>Apiospora</taxon>
    </lineage>
</organism>
<gene>
    <name evidence="4" type="ORF">PG999_008692</name>
</gene>
<comment type="caution">
    <text evidence="4">The sequence shown here is derived from an EMBL/GenBank/DDBJ whole genome shotgun (WGS) entry which is preliminary data.</text>
</comment>
<dbReference type="EMBL" id="JAQQWP010000008">
    <property type="protein sequence ID" value="KAK8105333.1"/>
    <property type="molecule type" value="Genomic_DNA"/>
</dbReference>
<feature type="compositionally biased region" description="Low complexity" evidence="2">
    <location>
        <begin position="291"/>
        <end position="305"/>
    </location>
</feature>
<keyword evidence="5" id="KW-1185">Reference proteome</keyword>
<proteinExistence type="predicted"/>
<evidence type="ECO:0000313" key="5">
    <source>
        <dbReference type="Proteomes" id="UP001392437"/>
    </source>
</evidence>
<dbReference type="InterPro" id="IPR056884">
    <property type="entry name" value="NPHP3-like_N"/>
</dbReference>
<dbReference type="Gene3D" id="3.40.50.300">
    <property type="entry name" value="P-loop containing nucleotide triphosphate hydrolases"/>
    <property type="match status" value="1"/>
</dbReference>
<keyword evidence="1" id="KW-0677">Repeat</keyword>
<evidence type="ECO:0000259" key="3">
    <source>
        <dbReference type="Pfam" id="PF24883"/>
    </source>
</evidence>
<sequence>MAIKQTAPADLSHWLKHMCMPLFDIDRPVEYRYWKSGNYSFQIRCIGGPGSGKTTLSHIIIQDLESSFQDDGTAIISTFLQPPSAHPAQGSRPCPISTQLLLEIQRQLGVITVPSTHGKDVDHVEADAVADGSSGGDEILHGWIRSRIQTLNRKFLIIDDLDLAFCDVVQYKEFESTLSELQLSGFRILTTSRVPYRTGEISVCDVETHTGPAELRLWWECEKCGPDVYDICHVCREAGHGCNQADHAGCSLVLAPTKVQMDIRHFFLPEGLRALVRDAIQREHGDLGLNSSTPSPTSWPPLSSLGQELTTPANKAAKAADDLVNKTVDRAGGNVTVARIRLDHIGKAATLKEARAVGDRLPRDLVQMFETAICEMSNRTCGVQQFLGLYSIYLVGKHGGEKLYAELVDELYQAWKGDEGGLYDVLEAEDVVDQILFAARGFLTSRKLRGGIMLACFQVDFRNYVAEDYSEVLSQLT</sequence>
<reference evidence="4 5" key="1">
    <citation type="submission" date="2023-01" db="EMBL/GenBank/DDBJ databases">
        <title>Analysis of 21 Apiospora genomes using comparative genomics revels a genus with tremendous synthesis potential of carbohydrate active enzymes and secondary metabolites.</title>
        <authorList>
            <person name="Sorensen T."/>
        </authorList>
    </citation>
    <scope>NUCLEOTIDE SEQUENCE [LARGE SCALE GENOMIC DNA]</scope>
    <source>
        <strain evidence="4 5">CBS 117206</strain>
    </source>
</reference>
<feature type="region of interest" description="Disordered" evidence="2">
    <location>
        <begin position="286"/>
        <end position="307"/>
    </location>
</feature>
<dbReference type="SUPFAM" id="SSF52540">
    <property type="entry name" value="P-loop containing nucleoside triphosphate hydrolases"/>
    <property type="match status" value="1"/>
</dbReference>
<accession>A0AAW0QJB0</accession>
<feature type="domain" description="Nephrocystin 3-like N-terminal" evidence="3">
    <location>
        <begin position="30"/>
        <end position="193"/>
    </location>
</feature>